<evidence type="ECO:0000313" key="2">
    <source>
        <dbReference type="Proteomes" id="UP000636479"/>
    </source>
</evidence>
<gene>
    <name evidence="1" type="ORF">MIND_01277100</name>
</gene>
<evidence type="ECO:0000313" key="1">
    <source>
        <dbReference type="EMBL" id="KAF7291326.1"/>
    </source>
</evidence>
<dbReference type="SUPFAM" id="SSF49777">
    <property type="entry name" value="PEBP-like"/>
    <property type="match status" value="1"/>
</dbReference>
<dbReference type="PANTHER" id="PTHR11362:SF82">
    <property type="entry name" value="PHOSPHATIDYLETHANOLAMINE-BINDING PROTEIN 4"/>
    <property type="match status" value="1"/>
</dbReference>
<comment type="caution">
    <text evidence="1">The sequence shown here is derived from an EMBL/GenBank/DDBJ whole genome shotgun (WGS) entry which is preliminary data.</text>
</comment>
<name>A0A8H6S3F2_9AGAR</name>
<dbReference type="EMBL" id="JACAZF010000013">
    <property type="protein sequence ID" value="KAF7291326.1"/>
    <property type="molecule type" value="Genomic_DNA"/>
</dbReference>
<dbReference type="Gene3D" id="3.90.280.10">
    <property type="entry name" value="PEBP-like"/>
    <property type="match status" value="1"/>
</dbReference>
<accession>A0A8H6S3F2</accession>
<dbReference type="RefSeq" id="XP_037214448.1">
    <property type="nucleotide sequence ID" value="XM_037369242.1"/>
</dbReference>
<reference evidence="1" key="1">
    <citation type="submission" date="2020-05" db="EMBL/GenBank/DDBJ databases">
        <title>Mycena genomes resolve the evolution of fungal bioluminescence.</title>
        <authorList>
            <person name="Tsai I.J."/>
        </authorList>
    </citation>
    <scope>NUCLEOTIDE SEQUENCE</scope>
    <source>
        <strain evidence="1">171206Taipei</strain>
    </source>
</reference>
<protein>
    <submittedName>
        <fullName evidence="1">Uncharacterized protein</fullName>
    </submittedName>
</protein>
<dbReference type="GeneID" id="59351758"/>
<dbReference type="AlphaFoldDB" id="A0A8H6S3F2"/>
<dbReference type="OrthoDB" id="2506647at2759"/>
<dbReference type="Proteomes" id="UP000636479">
    <property type="component" value="Unassembled WGS sequence"/>
</dbReference>
<dbReference type="InterPro" id="IPR035810">
    <property type="entry name" value="PEBP_euk"/>
</dbReference>
<dbReference type="InterPro" id="IPR036610">
    <property type="entry name" value="PEBP-like_sf"/>
</dbReference>
<keyword evidence="2" id="KW-1185">Reference proteome</keyword>
<proteinExistence type="predicted"/>
<organism evidence="1 2">
    <name type="scientific">Mycena indigotica</name>
    <dbReference type="NCBI Taxonomy" id="2126181"/>
    <lineage>
        <taxon>Eukaryota</taxon>
        <taxon>Fungi</taxon>
        <taxon>Dikarya</taxon>
        <taxon>Basidiomycota</taxon>
        <taxon>Agaricomycotina</taxon>
        <taxon>Agaricomycetes</taxon>
        <taxon>Agaricomycetidae</taxon>
        <taxon>Agaricales</taxon>
        <taxon>Marasmiineae</taxon>
        <taxon>Mycenaceae</taxon>
        <taxon>Mycena</taxon>
    </lineage>
</organism>
<sequence>MPLVEPLSAVSNALRTAGIVPDVLPESFTPSGLVGVALHGTSVELKLGEEVPLAHTTGQPQLSVVAAPSEAITADGLSQHSFTYTVAMLDPDAPSAAQPTSRHFRHWVVCFSLFTPLIATYECTDNWACAFTGSWGASDSEHPHQ</sequence>
<dbReference type="PANTHER" id="PTHR11362">
    <property type="entry name" value="PHOSPHATIDYLETHANOLAMINE-BINDING PROTEIN"/>
    <property type="match status" value="1"/>
</dbReference>